<keyword evidence="3" id="KW-1185">Reference proteome</keyword>
<protein>
    <recommendedName>
        <fullName evidence="4">DUF4345 domain-containing protein</fullName>
    </recommendedName>
</protein>
<name>A0A0S7BN20_9CHLR</name>
<sequence length="114" mass="12077">MNLLTIFKMIAALGTAATGFLALVRPTAIYGFTGLIAEGPRGISEIRAIFGALFIALGIAPFLFGATAYRVLGLGYLTIALVRLVSIFIDRSTSSSNLISLAIEIVFGIILILR</sequence>
<keyword evidence="1" id="KW-1133">Transmembrane helix</keyword>
<accession>A0A0S7BN20</accession>
<feature type="transmembrane region" description="Helical" evidence="1">
    <location>
        <begin position="71"/>
        <end position="89"/>
    </location>
</feature>
<organism evidence="2">
    <name type="scientific">Longilinea arvoryzae</name>
    <dbReference type="NCBI Taxonomy" id="360412"/>
    <lineage>
        <taxon>Bacteria</taxon>
        <taxon>Bacillati</taxon>
        <taxon>Chloroflexota</taxon>
        <taxon>Anaerolineae</taxon>
        <taxon>Anaerolineales</taxon>
        <taxon>Anaerolineaceae</taxon>
        <taxon>Longilinea</taxon>
    </lineage>
</organism>
<dbReference type="EMBL" id="DF967972">
    <property type="protein sequence ID" value="GAP15704.1"/>
    <property type="molecule type" value="Genomic_DNA"/>
</dbReference>
<dbReference type="Proteomes" id="UP000055060">
    <property type="component" value="Unassembled WGS sequence"/>
</dbReference>
<dbReference type="RefSeq" id="WP_075074863.1">
    <property type="nucleotide sequence ID" value="NZ_DF967972.1"/>
</dbReference>
<evidence type="ECO:0000313" key="2">
    <source>
        <dbReference type="EMBL" id="GAP15704.1"/>
    </source>
</evidence>
<dbReference type="InterPro" id="IPR025597">
    <property type="entry name" value="DUF4345"/>
</dbReference>
<evidence type="ECO:0000313" key="3">
    <source>
        <dbReference type="Proteomes" id="UP000055060"/>
    </source>
</evidence>
<reference evidence="2" key="1">
    <citation type="submission" date="2015-07" db="EMBL/GenBank/DDBJ databases">
        <title>Draft Genome Sequences of Anaerolinea thermolimosa IMO-1, Bellilinea caldifistulae GOMI-1, Leptolinea tardivitalis YMTK-2, Levilinea saccharolytica KIBI-1,Longilinea arvoryzae KOME-1, Previously Described as Members of the Anaerolineaceae (Chloroflexi).</title>
        <authorList>
            <person name="Sekiguchi Y."/>
            <person name="Ohashi A."/>
            <person name="Matsuura N."/>
            <person name="Tourlousse M.D."/>
        </authorList>
    </citation>
    <scope>NUCLEOTIDE SEQUENCE [LARGE SCALE GENOMIC DNA]</scope>
    <source>
        <strain evidence="2">KOME-1</strain>
    </source>
</reference>
<keyword evidence="1" id="KW-0472">Membrane</keyword>
<evidence type="ECO:0008006" key="4">
    <source>
        <dbReference type="Google" id="ProtNLM"/>
    </source>
</evidence>
<feature type="transmembrane region" description="Helical" evidence="1">
    <location>
        <begin position="95"/>
        <end position="113"/>
    </location>
</feature>
<dbReference type="OrthoDB" id="9808658at2"/>
<keyword evidence="1" id="KW-0812">Transmembrane</keyword>
<evidence type="ECO:0000256" key="1">
    <source>
        <dbReference type="SAM" id="Phobius"/>
    </source>
</evidence>
<proteinExistence type="predicted"/>
<gene>
    <name evidence="2" type="ORF">LARV_03496</name>
</gene>
<dbReference type="Pfam" id="PF14248">
    <property type="entry name" value="DUF4345"/>
    <property type="match status" value="1"/>
</dbReference>
<dbReference type="AlphaFoldDB" id="A0A0S7BN20"/>
<feature type="transmembrane region" description="Helical" evidence="1">
    <location>
        <begin position="47"/>
        <end position="64"/>
    </location>
</feature>
<dbReference type="STRING" id="360412.LARV_03496"/>